<evidence type="ECO:0000313" key="1">
    <source>
        <dbReference type="EMBL" id="GBG60690.1"/>
    </source>
</evidence>
<reference evidence="1 2" key="1">
    <citation type="journal article" date="2018" name="Cell">
        <title>The Chara Genome: Secondary Complexity and Implications for Plant Terrestrialization.</title>
        <authorList>
            <person name="Nishiyama T."/>
            <person name="Sakayama H."/>
            <person name="Vries J.D."/>
            <person name="Buschmann H."/>
            <person name="Saint-Marcoux D."/>
            <person name="Ullrich K.K."/>
            <person name="Haas F.B."/>
            <person name="Vanderstraeten L."/>
            <person name="Becker D."/>
            <person name="Lang D."/>
            <person name="Vosolsobe S."/>
            <person name="Rombauts S."/>
            <person name="Wilhelmsson P.K.I."/>
            <person name="Janitza P."/>
            <person name="Kern R."/>
            <person name="Heyl A."/>
            <person name="Rumpler F."/>
            <person name="Villalobos L.I.A.C."/>
            <person name="Clay J.M."/>
            <person name="Skokan R."/>
            <person name="Toyoda A."/>
            <person name="Suzuki Y."/>
            <person name="Kagoshima H."/>
            <person name="Schijlen E."/>
            <person name="Tajeshwar N."/>
            <person name="Catarino B."/>
            <person name="Hetherington A.J."/>
            <person name="Saltykova A."/>
            <person name="Bonnot C."/>
            <person name="Breuninger H."/>
            <person name="Symeonidi A."/>
            <person name="Radhakrishnan G.V."/>
            <person name="Van Nieuwerburgh F."/>
            <person name="Deforce D."/>
            <person name="Chang C."/>
            <person name="Karol K.G."/>
            <person name="Hedrich R."/>
            <person name="Ulvskov P."/>
            <person name="Glockner G."/>
            <person name="Delwiche C.F."/>
            <person name="Petrasek J."/>
            <person name="Van de Peer Y."/>
            <person name="Friml J."/>
            <person name="Beilby M."/>
            <person name="Dolan L."/>
            <person name="Kohara Y."/>
            <person name="Sugano S."/>
            <person name="Fujiyama A."/>
            <person name="Delaux P.-M."/>
            <person name="Quint M."/>
            <person name="TheiBen G."/>
            <person name="Hagemann M."/>
            <person name="Harholt J."/>
            <person name="Dunand C."/>
            <person name="Zachgo S."/>
            <person name="Langdale J."/>
            <person name="Maumus F."/>
            <person name="Straeten D.V.D."/>
            <person name="Gould S.B."/>
            <person name="Rensing S.A."/>
        </authorList>
    </citation>
    <scope>NUCLEOTIDE SEQUENCE [LARGE SCALE GENOMIC DNA]</scope>
    <source>
        <strain evidence="1 2">S276</strain>
    </source>
</reference>
<keyword evidence="2" id="KW-1185">Reference proteome</keyword>
<dbReference type="Gramene" id="GBG60690">
    <property type="protein sequence ID" value="GBG60690"/>
    <property type="gene ID" value="CBR_g12426"/>
</dbReference>
<protein>
    <submittedName>
        <fullName evidence="1">Uncharacterized protein</fullName>
    </submittedName>
</protein>
<dbReference type="AlphaFoldDB" id="A0A388JSD4"/>
<name>A0A388JSD4_CHABU</name>
<evidence type="ECO:0000313" key="2">
    <source>
        <dbReference type="Proteomes" id="UP000265515"/>
    </source>
</evidence>
<dbReference type="Proteomes" id="UP000265515">
    <property type="component" value="Unassembled WGS sequence"/>
</dbReference>
<dbReference type="EMBL" id="BFEA01000014">
    <property type="protein sequence ID" value="GBG60690.1"/>
    <property type="molecule type" value="Genomic_DNA"/>
</dbReference>
<proteinExistence type="predicted"/>
<gene>
    <name evidence="1" type="ORF">CBR_g12426</name>
</gene>
<organism evidence="1 2">
    <name type="scientific">Chara braunii</name>
    <name type="common">Braun's stonewort</name>
    <dbReference type="NCBI Taxonomy" id="69332"/>
    <lineage>
        <taxon>Eukaryota</taxon>
        <taxon>Viridiplantae</taxon>
        <taxon>Streptophyta</taxon>
        <taxon>Charophyceae</taxon>
        <taxon>Charales</taxon>
        <taxon>Characeae</taxon>
        <taxon>Chara</taxon>
    </lineage>
</organism>
<accession>A0A388JSD4</accession>
<sequence>MYDLEFCNSLGTVIRPRSAALIGEAFLVAAMHLVHCLVPTFSENGWYSDLLSDDGIWIDSFPAPARPTQALISLASSRILEGVRIHSTDATPPLISILSFDNWADLLWTASHDKPAFRRLTEDRVTHAPEQLMEDELVDLCVNNNLAIKEKRFIELWGAESDFHAGLIQADPDIPTGLSSSESSDEEGDDSLRFTEEEKQFHAKLLASEKREKVKVIAANQRVEVNKFARNAFLPTVPPRWMERQSRGVDDKLWDLLTFNYFAPIHADSYRFLASLTEQELPKCNEKALTENTDLCRGDFPLTADNMRLPVVGEFDRTKCTTSSTALLVRGFMGPRIQTAIAELKQIWNVGRPYLKCRCVELNKGDCGKNITWFDYVLWYLLSDLHYLFPEAPSLRARTHAFKVLAKTTWRAPILASVVFFRMREIMVRMAHSVCNDPSRTPQNILDEPATMLHKFPRTMAKLILSSRYVRSAEKRKREESSSKTAVKSLKCAKKGKQATLEFYVVPPKDQTTSVVTCTPPSSTITE</sequence>
<comment type="caution">
    <text evidence="1">The sequence shown here is derived from an EMBL/GenBank/DDBJ whole genome shotgun (WGS) entry which is preliminary data.</text>
</comment>